<organism evidence="10">
    <name type="scientific">Enterobius vermicularis</name>
    <name type="common">Human pinworm</name>
    <dbReference type="NCBI Taxonomy" id="51028"/>
    <lineage>
        <taxon>Eukaryota</taxon>
        <taxon>Metazoa</taxon>
        <taxon>Ecdysozoa</taxon>
        <taxon>Nematoda</taxon>
        <taxon>Chromadorea</taxon>
        <taxon>Rhabditida</taxon>
        <taxon>Spirurina</taxon>
        <taxon>Oxyuridomorpha</taxon>
        <taxon>Oxyuroidea</taxon>
        <taxon>Oxyuridae</taxon>
        <taxon>Enterobius</taxon>
    </lineage>
</organism>
<keyword evidence="9" id="KW-1185">Reference proteome</keyword>
<evidence type="ECO:0000259" key="7">
    <source>
        <dbReference type="PROSITE" id="PS51360"/>
    </source>
</evidence>
<protein>
    <submittedName>
        <fullName evidence="10">Plus3 domain-containing protein</fullName>
    </submittedName>
</protein>
<dbReference type="SUPFAM" id="SSF159042">
    <property type="entry name" value="Plus3-like"/>
    <property type="match status" value="1"/>
</dbReference>
<feature type="compositionally biased region" description="Basic and acidic residues" evidence="6">
    <location>
        <begin position="135"/>
        <end position="149"/>
    </location>
</feature>
<feature type="domain" description="Plus3" evidence="7">
    <location>
        <begin position="344"/>
        <end position="476"/>
    </location>
</feature>
<dbReference type="Pfam" id="PF03126">
    <property type="entry name" value="Plus-3"/>
    <property type="match status" value="1"/>
</dbReference>
<name>A0A0N4UXA0_ENTVE</name>
<keyword evidence="5" id="KW-0175">Coiled coil</keyword>
<dbReference type="PROSITE" id="PS51360">
    <property type="entry name" value="PLUS3"/>
    <property type="match status" value="1"/>
</dbReference>
<gene>
    <name evidence="8" type="ORF">EVEC_LOCUS1862</name>
</gene>
<dbReference type="AlphaFoldDB" id="A0A0N4UXA0"/>
<feature type="compositionally biased region" description="Acidic residues" evidence="6">
    <location>
        <begin position="210"/>
        <end position="219"/>
    </location>
</feature>
<feature type="compositionally biased region" description="Basic and acidic residues" evidence="6">
    <location>
        <begin position="175"/>
        <end position="209"/>
    </location>
</feature>
<dbReference type="GO" id="GO:1990269">
    <property type="term" value="F:RNA polymerase II C-terminal domain phosphoserine binding"/>
    <property type="evidence" value="ECO:0007669"/>
    <property type="project" value="TreeGrafter"/>
</dbReference>
<keyword evidence="3" id="KW-0804">Transcription</keyword>
<dbReference type="STRING" id="51028.A0A0N4UXA0"/>
<feature type="compositionally biased region" description="Acidic residues" evidence="6">
    <location>
        <begin position="124"/>
        <end position="134"/>
    </location>
</feature>
<evidence type="ECO:0000256" key="4">
    <source>
        <dbReference type="ARBA" id="ARBA00023242"/>
    </source>
</evidence>
<evidence type="ECO:0000256" key="2">
    <source>
        <dbReference type="ARBA" id="ARBA00023015"/>
    </source>
</evidence>
<evidence type="ECO:0000256" key="5">
    <source>
        <dbReference type="SAM" id="Coils"/>
    </source>
</evidence>
<dbReference type="SMART" id="SM00719">
    <property type="entry name" value="Plus3"/>
    <property type="match status" value="1"/>
</dbReference>
<proteinExistence type="predicted"/>
<evidence type="ECO:0000256" key="3">
    <source>
        <dbReference type="ARBA" id="ARBA00023163"/>
    </source>
</evidence>
<feature type="region of interest" description="Disordered" evidence="6">
    <location>
        <begin position="577"/>
        <end position="650"/>
    </location>
</feature>
<dbReference type="OrthoDB" id="166375at2759"/>
<feature type="compositionally biased region" description="Low complexity" evidence="6">
    <location>
        <begin position="312"/>
        <end position="328"/>
    </location>
</feature>
<dbReference type="InterPro" id="IPR036128">
    <property type="entry name" value="Plus3-like_sf"/>
</dbReference>
<feature type="coiled-coil region" evidence="5">
    <location>
        <begin position="517"/>
        <end position="544"/>
    </location>
</feature>
<dbReference type="PANTHER" id="PTHR13115:SF8">
    <property type="entry name" value="RNA POLYMERASE-ASSOCIATED PROTEIN RTF1 HOMOLOG"/>
    <property type="match status" value="1"/>
</dbReference>
<dbReference type="WBParaSite" id="EVEC_0000215401-mRNA-1">
    <property type="protein sequence ID" value="EVEC_0000215401-mRNA-1"/>
    <property type="gene ID" value="EVEC_0000215401"/>
</dbReference>
<dbReference type="EMBL" id="UXUI01007276">
    <property type="protein sequence ID" value="VDD86719.1"/>
    <property type="molecule type" value="Genomic_DNA"/>
</dbReference>
<feature type="compositionally biased region" description="Basic and acidic residues" evidence="6">
    <location>
        <begin position="113"/>
        <end position="123"/>
    </location>
</feature>
<dbReference type="GO" id="GO:0003677">
    <property type="term" value="F:DNA binding"/>
    <property type="evidence" value="ECO:0007669"/>
    <property type="project" value="InterPro"/>
</dbReference>
<feature type="compositionally biased region" description="Basic and acidic residues" evidence="6">
    <location>
        <begin position="220"/>
        <end position="261"/>
    </location>
</feature>
<dbReference type="Proteomes" id="UP000274131">
    <property type="component" value="Unassembled WGS sequence"/>
</dbReference>
<evidence type="ECO:0000313" key="10">
    <source>
        <dbReference type="WBParaSite" id="EVEC_0000215401-mRNA-1"/>
    </source>
</evidence>
<feature type="compositionally biased region" description="Low complexity" evidence="6">
    <location>
        <begin position="633"/>
        <end position="648"/>
    </location>
</feature>
<evidence type="ECO:0000256" key="6">
    <source>
        <dbReference type="SAM" id="MobiDB-lite"/>
    </source>
</evidence>
<accession>A0A0N4UXA0</accession>
<dbReference type="InterPro" id="IPR004343">
    <property type="entry name" value="Plus-3_dom"/>
</dbReference>
<evidence type="ECO:0000313" key="9">
    <source>
        <dbReference type="Proteomes" id="UP000274131"/>
    </source>
</evidence>
<reference evidence="8 9" key="2">
    <citation type="submission" date="2018-10" db="EMBL/GenBank/DDBJ databases">
        <authorList>
            <consortium name="Pathogen Informatics"/>
        </authorList>
    </citation>
    <scope>NUCLEOTIDE SEQUENCE [LARGE SCALE GENOMIC DNA]</scope>
</reference>
<feature type="compositionally biased region" description="Basic residues" evidence="6">
    <location>
        <begin position="88"/>
        <end position="105"/>
    </location>
</feature>
<comment type="subcellular location">
    <subcellularLocation>
        <location evidence="1">Nucleus</location>
    </subcellularLocation>
</comment>
<sequence>MSKRIASSSGSESGGSDDNNYRVNGKGHSNVDSHNNKASGSDGDNESRKRKGKRDTRPSRTVTLNKKVIESGTSEDDSDSDGGQPSMSRKRKRVKNTKSGRKKTRGGTAGSARESEESDKTEVDEYDDDMFLDEEDRRRLQEMTEKEREAEIFKRVEQREILLARHAIQKKIQLKKGDAEGASKKDRSEKKRKERKGSWERDSVKRKIEESDEADEQAEETVKKDIEIEQKSVAEQTKVKDNASDHEVGFDEYERPSELQRKQKQKSAMADLLNRRKEKREAEQKKKAESRKSALDIDEIFGKDDSDDNEKSSSSSSHSSSRSSSRSSTHSRSRTKSPEKKREVSSVADLQRIGLSRRTLSKIVHTPFFEKTVLGCFVRVGVGNSRDQRATYRVAQIVDVVDTAKIYDLEGTRTNKGFKLKLGKEERIYRLAFLSNSKFTESEVNYWLDAMRSNNLPVLTMDVVEKKEADIEKALNHKFSDEEVNWMIQQKARFVKGPYNFAIEKSNLLKLKLEAEQNGNLEELEHIQHQIDELEAKAAELDRRRTESIRGISWINQRNRQSMKDAILSGKVHMEVSSQDDPFTRKNARMKPVSGKDRSGAHLANPTSVAAIKDSPVNSAGYAPKTQPTVGGSASDPSKSKAPAPASSMGENDLFKAHDFDLDLDIVLPLFISALAPGTTSVASLDADVRNASSSAPALASRSSRPLSIEDYKRRKGLL</sequence>
<reference evidence="10" key="1">
    <citation type="submission" date="2017-02" db="UniProtKB">
        <authorList>
            <consortium name="WormBaseParasite"/>
        </authorList>
    </citation>
    <scope>IDENTIFICATION</scope>
</reference>
<evidence type="ECO:0000256" key="1">
    <source>
        <dbReference type="ARBA" id="ARBA00004123"/>
    </source>
</evidence>
<dbReference type="PANTHER" id="PTHR13115">
    <property type="entry name" value="RNA POLYMERASE-ASSOCIATED PROTEIN RTF1 HOMOLOG"/>
    <property type="match status" value="1"/>
</dbReference>
<feature type="compositionally biased region" description="Basic and acidic residues" evidence="6">
    <location>
        <begin position="273"/>
        <end position="304"/>
    </location>
</feature>
<keyword evidence="4" id="KW-0539">Nucleus</keyword>
<feature type="compositionally biased region" description="Low complexity" evidence="6">
    <location>
        <begin position="7"/>
        <end position="16"/>
    </location>
</feature>
<dbReference type="GO" id="GO:0016593">
    <property type="term" value="C:Cdc73/Paf1 complex"/>
    <property type="evidence" value="ECO:0007669"/>
    <property type="project" value="TreeGrafter"/>
</dbReference>
<keyword evidence="2" id="KW-0805">Transcription regulation</keyword>
<feature type="region of interest" description="Disordered" evidence="6">
    <location>
        <begin position="170"/>
        <end position="347"/>
    </location>
</feature>
<evidence type="ECO:0000313" key="8">
    <source>
        <dbReference type="EMBL" id="VDD86719.1"/>
    </source>
</evidence>
<feature type="region of interest" description="Disordered" evidence="6">
    <location>
        <begin position="1"/>
        <end position="149"/>
    </location>
</feature>
<dbReference type="Gene3D" id="3.90.70.200">
    <property type="entry name" value="Plus-3 domain"/>
    <property type="match status" value="1"/>
</dbReference>